<evidence type="ECO:0000256" key="1">
    <source>
        <dbReference type="SAM" id="Phobius"/>
    </source>
</evidence>
<evidence type="ECO:0000313" key="2">
    <source>
        <dbReference type="EMBL" id="PHQ30754.1"/>
    </source>
</evidence>
<protein>
    <submittedName>
        <fullName evidence="2">Uncharacterized protein</fullName>
    </submittedName>
</protein>
<feature type="transmembrane region" description="Helical" evidence="1">
    <location>
        <begin position="41"/>
        <end position="61"/>
    </location>
</feature>
<dbReference type="RefSeq" id="WP_099644295.1">
    <property type="nucleotide sequence ID" value="NZ_KZ319287.1"/>
</dbReference>
<keyword evidence="1" id="KW-0812">Transmembrane</keyword>
<dbReference type="Proteomes" id="UP000229433">
    <property type="component" value="Unassembled WGS sequence"/>
</dbReference>
<keyword evidence="1" id="KW-1133">Transmembrane helix</keyword>
<feature type="transmembrane region" description="Helical" evidence="1">
    <location>
        <begin position="279"/>
        <end position="299"/>
    </location>
</feature>
<keyword evidence="3" id="KW-1185">Reference proteome</keyword>
<dbReference type="OrthoDB" id="1425181at2"/>
<accession>A0A2G1VVH0</accession>
<gene>
    <name evidence="2" type="ORF">CJ305_00560</name>
</gene>
<reference evidence="2 3" key="1">
    <citation type="submission" date="2017-08" db="EMBL/GenBank/DDBJ databases">
        <title>The whole genome shortgun sequences of strain Leeuwenhoekiella nanhaiensis G18 from the South China Sea.</title>
        <authorList>
            <person name="Liu Q."/>
        </authorList>
    </citation>
    <scope>NUCLEOTIDE SEQUENCE [LARGE SCALE GENOMIC DNA]</scope>
    <source>
        <strain evidence="2 3">G18</strain>
    </source>
</reference>
<sequence length="308" mass="34970">MAAKRSNNDIELNDLKEGVKSGFNAVGMFVFRCLRFLLKRVLIIGILLLAGIGLGLIWQLATSTPQKAELLVKLNAGSTAYVYNAVENFEQSSDFPRIQSVQIEPVVDLSEILEKFKVLDDEQIMMFLDEVNSSKPLLKSEELRSNYELHKIDLIVDENANPEDATGVLKLFSQSEYYQKQLAETQKINTSQIESNTFAIAQIDSMLINMNRSLKETKGGGTYTNYEDFDLASLLWVKDSIFKKNRLLIAQNRVGNCLVCVVNTPKLIQNKTLFHYKALWLPILLITVYLLLSVVIRFYQKTASRIDE</sequence>
<dbReference type="EMBL" id="NQXA01000001">
    <property type="protein sequence ID" value="PHQ30754.1"/>
    <property type="molecule type" value="Genomic_DNA"/>
</dbReference>
<dbReference type="AlphaFoldDB" id="A0A2G1VVH0"/>
<comment type="caution">
    <text evidence="2">The sequence shown here is derived from an EMBL/GenBank/DDBJ whole genome shotgun (WGS) entry which is preliminary data.</text>
</comment>
<evidence type="ECO:0000313" key="3">
    <source>
        <dbReference type="Proteomes" id="UP000229433"/>
    </source>
</evidence>
<proteinExistence type="predicted"/>
<keyword evidence="1" id="KW-0472">Membrane</keyword>
<organism evidence="2 3">
    <name type="scientific">Leeuwenhoekiella nanhaiensis</name>
    <dbReference type="NCBI Taxonomy" id="1655491"/>
    <lineage>
        <taxon>Bacteria</taxon>
        <taxon>Pseudomonadati</taxon>
        <taxon>Bacteroidota</taxon>
        <taxon>Flavobacteriia</taxon>
        <taxon>Flavobacteriales</taxon>
        <taxon>Flavobacteriaceae</taxon>
        <taxon>Leeuwenhoekiella</taxon>
    </lineage>
</organism>
<name>A0A2G1VVH0_9FLAO</name>